<dbReference type="EMBL" id="UGXC01000002">
    <property type="protein sequence ID" value="SUG30093.1"/>
    <property type="molecule type" value="Genomic_DNA"/>
</dbReference>
<organism evidence="2 3">
    <name type="scientific">Salmonella enterica subsp. arizonae</name>
    <dbReference type="NCBI Taxonomy" id="59203"/>
    <lineage>
        <taxon>Bacteria</taxon>
        <taxon>Pseudomonadati</taxon>
        <taxon>Pseudomonadota</taxon>
        <taxon>Gammaproteobacteria</taxon>
        <taxon>Enterobacterales</taxon>
        <taxon>Enterobacteriaceae</taxon>
        <taxon>Salmonella</taxon>
    </lineage>
</organism>
<name>A0A379SKG6_SALER</name>
<evidence type="ECO:0000313" key="3">
    <source>
        <dbReference type="Proteomes" id="UP000255443"/>
    </source>
</evidence>
<accession>A0A379SKG6</accession>
<dbReference type="AlphaFoldDB" id="A0A379SKG6"/>
<proteinExistence type="predicted"/>
<protein>
    <submittedName>
        <fullName evidence="2">Fimbrial protein</fullName>
    </submittedName>
</protein>
<evidence type="ECO:0000256" key="1">
    <source>
        <dbReference type="SAM" id="SignalP"/>
    </source>
</evidence>
<evidence type="ECO:0000313" key="2">
    <source>
        <dbReference type="EMBL" id="SUG30093.1"/>
    </source>
</evidence>
<sequence length="53" mass="6098">MKRLLFLLMMMQFTQLGYAACNATLTNTKDYTIQSDSLMLGGGGVSHYYKWFH</sequence>
<feature type="signal peptide" evidence="1">
    <location>
        <begin position="1"/>
        <end position="19"/>
    </location>
</feature>
<gene>
    <name evidence="2" type="ORF">NCTC7303_02301</name>
</gene>
<feature type="chain" id="PRO_5016673743" evidence="1">
    <location>
        <begin position="20"/>
        <end position="53"/>
    </location>
</feature>
<reference evidence="2 3" key="1">
    <citation type="submission" date="2018-06" db="EMBL/GenBank/DDBJ databases">
        <authorList>
            <consortium name="Pathogen Informatics"/>
            <person name="Doyle S."/>
        </authorList>
    </citation>
    <scope>NUCLEOTIDE SEQUENCE [LARGE SCALE GENOMIC DNA]</scope>
    <source>
        <strain evidence="2 3">NCTC7303</strain>
    </source>
</reference>
<dbReference type="Proteomes" id="UP000255443">
    <property type="component" value="Unassembled WGS sequence"/>
</dbReference>
<keyword evidence="1" id="KW-0732">Signal</keyword>